<dbReference type="InterPro" id="IPR036188">
    <property type="entry name" value="FAD/NAD-bd_sf"/>
</dbReference>
<proteinExistence type="inferred from homology"/>
<evidence type="ECO:0000313" key="7">
    <source>
        <dbReference type="Proteomes" id="UP000618795"/>
    </source>
</evidence>
<accession>A0A918IFR3</accession>
<dbReference type="Pfam" id="PF04820">
    <property type="entry name" value="Trp_halogenase"/>
    <property type="match status" value="1"/>
</dbReference>
<keyword evidence="2" id="KW-0560">Oxidoreductase</keyword>
<dbReference type="PANTHER" id="PTHR43747:SF1">
    <property type="entry name" value="SLR1998 PROTEIN"/>
    <property type="match status" value="1"/>
</dbReference>
<sequence>MTRPRNSPDVLVAGGGPAGVAAALTLASRGADVVLVHCAPAAGLRVPESVSPLARPLLQGLGVLDRLPSACHAPCYGNQSSWGGPALTASDFLHGPYGTGWHVDRAPFDAALRRAARAAGVRLHAGRVRSVARHGGRWHATVSGTVMTAPYLVDATGARARLARRLGARVVHTDHLVAVAAEVPVTAPGHDGPYGAQNGPERTSLVESTPFGWWYTAPLPCGRHVVMAVTDADLVAGAGLRTPRGWWAALAATRHVRARAAAHDTTAPHALRVLPAGTSRTLPPAGPGWVAAGDAAAVTDPIAARGITHALATGIAAATALTEEADGDPRAQARYAALVGAVHDEFLSARATCYRAEERWDTPFWTRRRTPAGVTGRAPGATPGSSRRDTSTAPGTRREGAR</sequence>
<feature type="region of interest" description="Disordered" evidence="4">
    <location>
        <begin position="367"/>
        <end position="402"/>
    </location>
</feature>
<dbReference type="SUPFAM" id="SSF51905">
    <property type="entry name" value="FAD/NAD(P)-binding domain"/>
    <property type="match status" value="1"/>
</dbReference>
<keyword evidence="7" id="KW-1185">Reference proteome</keyword>
<dbReference type="RefSeq" id="WP_191875846.1">
    <property type="nucleotide sequence ID" value="NZ_BMTD01000012.1"/>
</dbReference>
<dbReference type="Gene3D" id="3.30.9.100">
    <property type="match status" value="1"/>
</dbReference>
<comment type="caution">
    <text evidence="6">The sequence shown here is derived from an EMBL/GenBank/DDBJ whole genome shotgun (WGS) entry which is preliminary data.</text>
</comment>
<keyword evidence="1" id="KW-0285">Flavoprotein</keyword>
<name>A0A918IFR3_9ACTN</name>
<dbReference type="InterPro" id="IPR006905">
    <property type="entry name" value="Flavin_halogenase"/>
</dbReference>
<evidence type="ECO:0000256" key="1">
    <source>
        <dbReference type="ARBA" id="ARBA00022630"/>
    </source>
</evidence>
<dbReference type="Gene3D" id="3.50.50.60">
    <property type="entry name" value="FAD/NAD(P)-binding domain"/>
    <property type="match status" value="1"/>
</dbReference>
<dbReference type="InterPro" id="IPR050816">
    <property type="entry name" value="Flavin-dep_Halogenase_NPB"/>
</dbReference>
<dbReference type="Pfam" id="PF00890">
    <property type="entry name" value="FAD_binding_2"/>
    <property type="match status" value="1"/>
</dbReference>
<evidence type="ECO:0000256" key="4">
    <source>
        <dbReference type="SAM" id="MobiDB-lite"/>
    </source>
</evidence>
<evidence type="ECO:0000256" key="2">
    <source>
        <dbReference type="ARBA" id="ARBA00023002"/>
    </source>
</evidence>
<comment type="similarity">
    <text evidence="3">Belongs to the flavin-dependent halogenase family. Bacterial tryptophan halogenase subfamily.</text>
</comment>
<dbReference type="AlphaFoldDB" id="A0A918IFR3"/>
<dbReference type="EMBL" id="BMTD01000012">
    <property type="protein sequence ID" value="GGV07130.1"/>
    <property type="molecule type" value="Genomic_DNA"/>
</dbReference>
<dbReference type="Proteomes" id="UP000618795">
    <property type="component" value="Unassembled WGS sequence"/>
</dbReference>
<reference evidence="6" key="1">
    <citation type="journal article" date="2014" name="Int. J. Syst. Evol. Microbiol.">
        <title>Complete genome sequence of Corynebacterium casei LMG S-19264T (=DSM 44701T), isolated from a smear-ripened cheese.</title>
        <authorList>
            <consortium name="US DOE Joint Genome Institute (JGI-PGF)"/>
            <person name="Walter F."/>
            <person name="Albersmeier A."/>
            <person name="Kalinowski J."/>
            <person name="Ruckert C."/>
        </authorList>
    </citation>
    <scope>NUCLEOTIDE SEQUENCE</scope>
    <source>
        <strain evidence="6">JCM 4369</strain>
    </source>
</reference>
<reference evidence="6" key="2">
    <citation type="submission" date="2020-09" db="EMBL/GenBank/DDBJ databases">
        <authorList>
            <person name="Sun Q."/>
            <person name="Ohkuma M."/>
        </authorList>
    </citation>
    <scope>NUCLEOTIDE SEQUENCE</scope>
    <source>
        <strain evidence="6">JCM 4369</strain>
    </source>
</reference>
<dbReference type="GO" id="GO:0004497">
    <property type="term" value="F:monooxygenase activity"/>
    <property type="evidence" value="ECO:0007669"/>
    <property type="project" value="InterPro"/>
</dbReference>
<dbReference type="InterPro" id="IPR003953">
    <property type="entry name" value="FAD-dep_OxRdtase_2_FAD-bd"/>
</dbReference>
<evidence type="ECO:0000313" key="6">
    <source>
        <dbReference type="EMBL" id="GGV07130.1"/>
    </source>
</evidence>
<evidence type="ECO:0000259" key="5">
    <source>
        <dbReference type="Pfam" id="PF00890"/>
    </source>
</evidence>
<dbReference type="PRINTS" id="PR00420">
    <property type="entry name" value="RNGMNOXGNASE"/>
</dbReference>
<organism evidence="6 7">
    <name type="scientific">Streptomyces filipinensis</name>
    <dbReference type="NCBI Taxonomy" id="66887"/>
    <lineage>
        <taxon>Bacteria</taxon>
        <taxon>Bacillati</taxon>
        <taxon>Actinomycetota</taxon>
        <taxon>Actinomycetes</taxon>
        <taxon>Kitasatosporales</taxon>
        <taxon>Streptomycetaceae</taxon>
        <taxon>Streptomyces</taxon>
    </lineage>
</organism>
<feature type="domain" description="FAD-dependent oxidoreductase 2 FAD-binding" evidence="5">
    <location>
        <begin position="9"/>
        <end position="41"/>
    </location>
</feature>
<gene>
    <name evidence="6" type="ORF">GCM10010260_51000</name>
</gene>
<evidence type="ECO:0000256" key="3">
    <source>
        <dbReference type="ARBA" id="ARBA00038396"/>
    </source>
</evidence>
<dbReference type="PANTHER" id="PTHR43747">
    <property type="entry name" value="FAD-BINDING PROTEIN"/>
    <property type="match status" value="1"/>
</dbReference>
<feature type="compositionally biased region" description="Basic and acidic residues" evidence="4">
    <location>
        <begin position="386"/>
        <end position="402"/>
    </location>
</feature>
<protein>
    <recommendedName>
        <fullName evidence="5">FAD-dependent oxidoreductase 2 FAD-binding domain-containing protein</fullName>
    </recommendedName>
</protein>